<proteinExistence type="predicted"/>
<comment type="caution">
    <text evidence="3">The sequence shown here is derived from an EMBL/GenBank/DDBJ whole genome shotgun (WGS) entry which is preliminary data.</text>
</comment>
<dbReference type="InterPro" id="IPR012338">
    <property type="entry name" value="Beta-lactam/transpept-like"/>
</dbReference>
<dbReference type="PANTHER" id="PTHR46825:SF9">
    <property type="entry name" value="BETA-LACTAMASE-RELATED DOMAIN-CONTAINING PROTEIN"/>
    <property type="match status" value="1"/>
</dbReference>
<feature type="domain" description="Beta-lactamase-related" evidence="2">
    <location>
        <begin position="44"/>
        <end position="342"/>
    </location>
</feature>
<dbReference type="Gene3D" id="3.40.710.10">
    <property type="entry name" value="DD-peptidase/beta-lactamase superfamily"/>
    <property type="match status" value="1"/>
</dbReference>
<dbReference type="InterPro" id="IPR001466">
    <property type="entry name" value="Beta-lactam-related"/>
</dbReference>
<dbReference type="InterPro" id="IPR050491">
    <property type="entry name" value="AmpC-like"/>
</dbReference>
<evidence type="ECO:0000313" key="4">
    <source>
        <dbReference type="Proteomes" id="UP000523007"/>
    </source>
</evidence>
<feature type="chain" id="PRO_5038766530" evidence="1">
    <location>
        <begin position="24"/>
        <end position="366"/>
    </location>
</feature>
<organism evidence="3 4">
    <name type="scientific">Lipingzhangella halophila</name>
    <dbReference type="NCBI Taxonomy" id="1783352"/>
    <lineage>
        <taxon>Bacteria</taxon>
        <taxon>Bacillati</taxon>
        <taxon>Actinomycetota</taxon>
        <taxon>Actinomycetes</taxon>
        <taxon>Streptosporangiales</taxon>
        <taxon>Nocardiopsidaceae</taxon>
        <taxon>Lipingzhangella</taxon>
    </lineage>
</organism>
<protein>
    <submittedName>
        <fullName evidence="3">CubicO group peptidase (Beta-lactamase class C family)</fullName>
    </submittedName>
</protein>
<dbReference type="SUPFAM" id="SSF56601">
    <property type="entry name" value="beta-lactamase/transpeptidase-like"/>
    <property type="match status" value="1"/>
</dbReference>
<dbReference type="EMBL" id="JACHJT010000001">
    <property type="protein sequence ID" value="MBB4932353.1"/>
    <property type="molecule type" value="Genomic_DNA"/>
</dbReference>
<keyword evidence="4" id="KW-1185">Reference proteome</keyword>
<gene>
    <name evidence="3" type="ORF">F4561_003173</name>
</gene>
<dbReference type="PROSITE" id="PS51257">
    <property type="entry name" value="PROKAR_LIPOPROTEIN"/>
    <property type="match status" value="1"/>
</dbReference>
<keyword evidence="1" id="KW-0732">Signal</keyword>
<dbReference type="PANTHER" id="PTHR46825">
    <property type="entry name" value="D-ALANYL-D-ALANINE-CARBOXYPEPTIDASE/ENDOPEPTIDASE AMPH"/>
    <property type="match status" value="1"/>
</dbReference>
<evidence type="ECO:0000256" key="1">
    <source>
        <dbReference type="SAM" id="SignalP"/>
    </source>
</evidence>
<feature type="signal peptide" evidence="1">
    <location>
        <begin position="1"/>
        <end position="23"/>
    </location>
</feature>
<dbReference type="RefSeq" id="WP_184579717.1">
    <property type="nucleotide sequence ID" value="NZ_JACHJT010000001.1"/>
</dbReference>
<dbReference type="Proteomes" id="UP000523007">
    <property type="component" value="Unassembled WGS sequence"/>
</dbReference>
<dbReference type="AlphaFoldDB" id="A0A7W7W3C2"/>
<evidence type="ECO:0000313" key="3">
    <source>
        <dbReference type="EMBL" id="MBB4932353.1"/>
    </source>
</evidence>
<reference evidence="3 4" key="1">
    <citation type="submission" date="2020-08" db="EMBL/GenBank/DDBJ databases">
        <title>Sequencing the genomes of 1000 actinobacteria strains.</title>
        <authorList>
            <person name="Klenk H.-P."/>
        </authorList>
    </citation>
    <scope>NUCLEOTIDE SEQUENCE [LARGE SCALE GENOMIC DNA]</scope>
    <source>
        <strain evidence="3 4">DSM 102030</strain>
    </source>
</reference>
<name>A0A7W7W3C2_9ACTN</name>
<sequence length="366" mass="39090">MNRTTRSYRVLAAAATVAVLASCAPDTSSVEEFLGANWPEGSSGTVAAIRDGERVTCQGIGLADAREAVRAECSTVYDIGSVTKSFTAAAVMKLQMMGALDVHDPIRDHLGGAPADKRAITIHHLLTHTSGLPDQLGDDYEPLSREDMVAGAMASELLSRPGAEHRYSNLGYSLLAAIVEEASAMGYEEFLAKHLFAPAGMTDTGYVRPRWSPGQVAVEHDRRGAARGAPFEHPWASDGPYWNLRGNGGLLSSARDMLRWHAALDGEDVLDQAAKDAMFSPHVAEDDSEDTHYGYGWMITSEPGYGRIAAHDGANERSLAVTARLLDEDVGVFWASNHAALDGEWDLALIQADLTLGIANAARGSG</sequence>
<dbReference type="Pfam" id="PF00144">
    <property type="entry name" value="Beta-lactamase"/>
    <property type="match status" value="1"/>
</dbReference>
<evidence type="ECO:0000259" key="2">
    <source>
        <dbReference type="Pfam" id="PF00144"/>
    </source>
</evidence>
<accession>A0A7W7W3C2</accession>